<sequence length="163" mass="17819">MLVRIPLLRALACAGLALSLALPAMAEQSPAADAARIQSVRDKLRTDRKSVVLHNLKLDAAQTAKFTPIYDAYAAELNKLNRELTRMVVAAVNSNGEMTGPQAKVASKDYLSLADAELKLLRKYHPRVVKAVGEVAGNRFLQVEDKIHALSRFDIAWATPLSE</sequence>
<evidence type="ECO:0000313" key="3">
    <source>
        <dbReference type="Proteomes" id="UP001246372"/>
    </source>
</evidence>
<evidence type="ECO:0000256" key="1">
    <source>
        <dbReference type="SAM" id="SignalP"/>
    </source>
</evidence>
<feature type="signal peptide" evidence="1">
    <location>
        <begin position="1"/>
        <end position="26"/>
    </location>
</feature>
<organism evidence="2 3">
    <name type="scientific">Roseateles aquae</name>
    <dbReference type="NCBI Taxonomy" id="3077235"/>
    <lineage>
        <taxon>Bacteria</taxon>
        <taxon>Pseudomonadati</taxon>
        <taxon>Pseudomonadota</taxon>
        <taxon>Betaproteobacteria</taxon>
        <taxon>Burkholderiales</taxon>
        <taxon>Sphaerotilaceae</taxon>
        <taxon>Roseateles</taxon>
    </lineage>
</organism>
<feature type="chain" id="PRO_5047219387" evidence="1">
    <location>
        <begin position="27"/>
        <end position="163"/>
    </location>
</feature>
<accession>A0ABU3PDB9</accession>
<reference evidence="2" key="1">
    <citation type="submission" date="2023-09" db="EMBL/GenBank/DDBJ databases">
        <title>Paucibacter sp. APW11 Genome sequencing and assembly.</title>
        <authorList>
            <person name="Kim I."/>
        </authorList>
    </citation>
    <scope>NUCLEOTIDE SEQUENCE</scope>
    <source>
        <strain evidence="2">APW11</strain>
    </source>
</reference>
<dbReference type="EMBL" id="JAVXZY010000006">
    <property type="protein sequence ID" value="MDT9000600.1"/>
    <property type="molecule type" value="Genomic_DNA"/>
</dbReference>
<dbReference type="Proteomes" id="UP001246372">
    <property type="component" value="Unassembled WGS sequence"/>
</dbReference>
<keyword evidence="3" id="KW-1185">Reference proteome</keyword>
<dbReference type="RefSeq" id="WP_315651314.1">
    <property type="nucleotide sequence ID" value="NZ_JAVXZY010000006.1"/>
</dbReference>
<name>A0ABU3PDB9_9BURK</name>
<evidence type="ECO:0000313" key="2">
    <source>
        <dbReference type="EMBL" id="MDT9000600.1"/>
    </source>
</evidence>
<proteinExistence type="predicted"/>
<keyword evidence="1" id="KW-0732">Signal</keyword>
<protein>
    <submittedName>
        <fullName evidence="2">Uncharacterized protein</fullName>
    </submittedName>
</protein>
<gene>
    <name evidence="2" type="ORF">RQP53_15100</name>
</gene>
<comment type="caution">
    <text evidence="2">The sequence shown here is derived from an EMBL/GenBank/DDBJ whole genome shotgun (WGS) entry which is preliminary data.</text>
</comment>